<protein>
    <submittedName>
        <fullName evidence="2">Uncharacterized protein</fullName>
    </submittedName>
</protein>
<organism evidence="2 3">
    <name type="scientific">Aphis glycines</name>
    <name type="common">Soybean aphid</name>
    <dbReference type="NCBI Taxonomy" id="307491"/>
    <lineage>
        <taxon>Eukaryota</taxon>
        <taxon>Metazoa</taxon>
        <taxon>Ecdysozoa</taxon>
        <taxon>Arthropoda</taxon>
        <taxon>Hexapoda</taxon>
        <taxon>Insecta</taxon>
        <taxon>Pterygota</taxon>
        <taxon>Neoptera</taxon>
        <taxon>Paraneoptera</taxon>
        <taxon>Hemiptera</taxon>
        <taxon>Sternorrhyncha</taxon>
        <taxon>Aphidomorpha</taxon>
        <taxon>Aphidoidea</taxon>
        <taxon>Aphididae</taxon>
        <taxon>Aphidini</taxon>
        <taxon>Aphis</taxon>
        <taxon>Aphis</taxon>
    </lineage>
</organism>
<keyword evidence="1" id="KW-0812">Transmembrane</keyword>
<feature type="transmembrane region" description="Helical" evidence="1">
    <location>
        <begin position="158"/>
        <end position="178"/>
    </location>
</feature>
<dbReference type="Proteomes" id="UP000475862">
    <property type="component" value="Unassembled WGS sequence"/>
</dbReference>
<sequence>MLQQMLSMQQPANVNITQCNNITEPIDIMEPRINNRPMMIIFGLKASAINIHPITHGHRENLNVDIRPILSNEKAINRHPSGAPTEILLATLYISSCVKLPQPNQMFFYFYFEFLPFLPFQVHALVFHLVLYYNYNHRHIKQLDSGLVKFYKNCPSSIWPLTSILLCSPLSSCFIYIWNRTNLLKSFIVTSIDSHNH</sequence>
<proteinExistence type="predicted"/>
<evidence type="ECO:0000313" key="3">
    <source>
        <dbReference type="Proteomes" id="UP000475862"/>
    </source>
</evidence>
<reference evidence="2 3" key="1">
    <citation type="submission" date="2019-08" db="EMBL/GenBank/DDBJ databases">
        <title>The genome of the soybean aphid Biotype 1, its phylome, world population structure and adaptation to the North American continent.</title>
        <authorList>
            <person name="Giordano R."/>
            <person name="Donthu R.K."/>
            <person name="Hernandez A.G."/>
            <person name="Wright C.L."/>
            <person name="Zimin A.V."/>
        </authorList>
    </citation>
    <scope>NUCLEOTIDE SEQUENCE [LARGE SCALE GENOMIC DNA]</scope>
    <source>
        <tissue evidence="2">Whole aphids</tissue>
    </source>
</reference>
<feature type="transmembrane region" description="Helical" evidence="1">
    <location>
        <begin position="108"/>
        <end position="133"/>
    </location>
</feature>
<accession>A0A6G0T8R7</accession>
<comment type="caution">
    <text evidence="2">The sequence shown here is derived from an EMBL/GenBank/DDBJ whole genome shotgun (WGS) entry which is preliminary data.</text>
</comment>
<keyword evidence="1" id="KW-0472">Membrane</keyword>
<evidence type="ECO:0000256" key="1">
    <source>
        <dbReference type="SAM" id="Phobius"/>
    </source>
</evidence>
<evidence type="ECO:0000313" key="2">
    <source>
        <dbReference type="EMBL" id="KAE9527295.1"/>
    </source>
</evidence>
<gene>
    <name evidence="2" type="ORF">AGLY_012993</name>
</gene>
<dbReference type="AlphaFoldDB" id="A0A6G0T8R7"/>
<dbReference type="EMBL" id="VYZN01000053">
    <property type="protein sequence ID" value="KAE9527295.1"/>
    <property type="molecule type" value="Genomic_DNA"/>
</dbReference>
<keyword evidence="3" id="KW-1185">Reference proteome</keyword>
<name>A0A6G0T8R7_APHGL</name>
<keyword evidence="1" id="KW-1133">Transmembrane helix</keyword>